<dbReference type="GO" id="GO:0008270">
    <property type="term" value="F:zinc ion binding"/>
    <property type="evidence" value="ECO:0007669"/>
    <property type="project" value="UniProtKB-KW"/>
</dbReference>
<evidence type="ECO:0000256" key="1">
    <source>
        <dbReference type="ARBA" id="ARBA00004585"/>
    </source>
</evidence>
<sequence length="475" mass="55500">MNSPLNLSNIYLLEVKQPTFFELVAKDELLKDLRNAVEFLITKIEQRYSSSLHPIVSLKYWKIIYYLGLGCLESYYLYTHNSSVSEYFFDIKRLTHASFSFFHTQSFLLRHNHISSLFASLDKNLFYAWFLSKWRSFVKFLSCPIQSINSFLFKPQGPQFQKLSVIQICISVLWILFSESLQQRFDSVLLSCEIFLNRLATRFENSQISNCQAVQKWTLQKLKNFIRRLRCIHPLIRISTEIFSLLYKVLYLINSKKHPYWSPFLHLIGVVYQSTNNISYKGENQQDQNVNGAANLISDFAFASQNASTANLNNLSLISQLLTRFYLFLKSFQNVLKHNALILKKSLTSSSLLKNLLIIFIFAYKCLEWWYQIYSSSTDSIQPIFDNYVPEPPPPHQFQQSPEFKHIAWKSFKIPQDPRICALCGNFHNMPACTPSGYVYCYICISKFVKKYGYCPCTGVITKDTQIRRIFAHTV</sequence>
<dbReference type="SUPFAM" id="SSF57850">
    <property type="entry name" value="RING/U-box"/>
    <property type="match status" value="1"/>
</dbReference>
<comment type="similarity">
    <text evidence="3">Belongs to the pex2/pex10/pex12 family.</text>
</comment>
<name>A0A3Q8UC75_9APIC</name>
<evidence type="ECO:0000256" key="2">
    <source>
        <dbReference type="ARBA" id="ARBA00004906"/>
    </source>
</evidence>
<evidence type="ECO:0000256" key="5">
    <source>
        <dbReference type="ARBA" id="ARBA00022692"/>
    </source>
</evidence>
<keyword evidence="11" id="KW-0472">Membrane</keyword>
<feature type="domain" description="Pex N-terminal" evidence="13">
    <location>
        <begin position="32"/>
        <end position="336"/>
    </location>
</feature>
<evidence type="ECO:0000256" key="6">
    <source>
        <dbReference type="ARBA" id="ARBA00022723"/>
    </source>
</evidence>
<dbReference type="PANTHER" id="PTHR12888">
    <property type="entry name" value="PEROXISOME ASSEMBLY PROTEIN 12 PEROXIN-12"/>
    <property type="match status" value="1"/>
</dbReference>
<keyword evidence="8" id="KW-0862">Zinc</keyword>
<dbReference type="EMBL" id="MK266145">
    <property type="protein sequence ID" value="AZL94752.1"/>
    <property type="molecule type" value="mRNA"/>
</dbReference>
<keyword evidence="12" id="KW-0576">Peroxisome</keyword>
<evidence type="ECO:0000256" key="3">
    <source>
        <dbReference type="ARBA" id="ARBA00008704"/>
    </source>
</evidence>
<keyword evidence="4" id="KW-0813">Transport</keyword>
<proteinExistence type="evidence at transcript level"/>
<organism evidence="14">
    <name type="scientific">Nephromyces sp. MMRI</name>
    <dbReference type="NCBI Taxonomy" id="2496275"/>
    <lineage>
        <taxon>Eukaryota</taxon>
        <taxon>Sar</taxon>
        <taxon>Alveolata</taxon>
        <taxon>Apicomplexa</taxon>
        <taxon>Aconoidasida</taxon>
        <taxon>Nephromycida</taxon>
        <taxon>Nephromyces</taxon>
    </lineage>
</organism>
<evidence type="ECO:0000259" key="13">
    <source>
        <dbReference type="Pfam" id="PF04757"/>
    </source>
</evidence>
<dbReference type="GO" id="GO:0006513">
    <property type="term" value="P:protein monoubiquitination"/>
    <property type="evidence" value="ECO:0007669"/>
    <property type="project" value="TreeGrafter"/>
</dbReference>
<keyword evidence="9" id="KW-0653">Protein transport</keyword>
<dbReference type="GO" id="GO:0005778">
    <property type="term" value="C:peroxisomal membrane"/>
    <property type="evidence" value="ECO:0007669"/>
    <property type="project" value="UniProtKB-SubCell"/>
</dbReference>
<comment type="subcellular location">
    <subcellularLocation>
        <location evidence="1">Peroxisome membrane</location>
        <topology evidence="1">Multi-pass membrane protein</topology>
    </subcellularLocation>
</comment>
<evidence type="ECO:0000256" key="7">
    <source>
        <dbReference type="ARBA" id="ARBA00022771"/>
    </source>
</evidence>
<comment type="pathway">
    <text evidence="2">Protein modification; protein ubiquitination.</text>
</comment>
<protein>
    <submittedName>
        <fullName evidence="14">Peroxisomal biogenesis factor 12</fullName>
    </submittedName>
</protein>
<keyword evidence="5" id="KW-0812">Transmembrane</keyword>
<keyword evidence="10" id="KW-1133">Transmembrane helix</keyword>
<evidence type="ECO:0000256" key="12">
    <source>
        <dbReference type="ARBA" id="ARBA00023140"/>
    </source>
</evidence>
<evidence type="ECO:0000256" key="8">
    <source>
        <dbReference type="ARBA" id="ARBA00022833"/>
    </source>
</evidence>
<dbReference type="InterPro" id="IPR006845">
    <property type="entry name" value="Pex_N"/>
</dbReference>
<reference evidence="14" key="1">
    <citation type="journal article" date="2018" name="Genome Biol. Evol.">
        <title>Nephromyces encodes a urate metabolism pathway and predicted peroxisomes, demonstrating these are not ancient losses of apicomplexans.</title>
        <authorList>
            <person name="Paight C."/>
            <person name="Slamovits C.H."/>
            <person name="Saffo M.B."/>
            <person name="Lane C.E."/>
        </authorList>
    </citation>
    <scope>NUCLEOTIDE SEQUENCE</scope>
    <source>
        <strain evidence="14">Neph375</strain>
        <strain evidence="15">Neph376</strain>
    </source>
</reference>
<evidence type="ECO:0000256" key="9">
    <source>
        <dbReference type="ARBA" id="ARBA00022927"/>
    </source>
</evidence>
<keyword evidence="7" id="KW-0863">Zinc-finger</keyword>
<dbReference type="GO" id="GO:0004842">
    <property type="term" value="F:ubiquitin-protein transferase activity"/>
    <property type="evidence" value="ECO:0007669"/>
    <property type="project" value="TreeGrafter"/>
</dbReference>
<evidence type="ECO:0000256" key="10">
    <source>
        <dbReference type="ARBA" id="ARBA00022989"/>
    </source>
</evidence>
<dbReference type="Pfam" id="PF04757">
    <property type="entry name" value="Pex2_Pex12"/>
    <property type="match status" value="1"/>
</dbReference>
<evidence type="ECO:0000313" key="14">
    <source>
        <dbReference type="EMBL" id="AZL94751.1"/>
    </source>
</evidence>
<dbReference type="InterPro" id="IPR017375">
    <property type="entry name" value="PEX12"/>
</dbReference>
<dbReference type="PANTHER" id="PTHR12888:SF0">
    <property type="entry name" value="PEROXISOME ASSEMBLY PROTEIN 12"/>
    <property type="match status" value="1"/>
</dbReference>
<evidence type="ECO:0000256" key="11">
    <source>
        <dbReference type="ARBA" id="ARBA00023136"/>
    </source>
</evidence>
<keyword evidence="6" id="KW-0479">Metal-binding</keyword>
<evidence type="ECO:0000256" key="4">
    <source>
        <dbReference type="ARBA" id="ARBA00022448"/>
    </source>
</evidence>
<dbReference type="AlphaFoldDB" id="A0A3Q8UC75"/>
<dbReference type="GO" id="GO:0016558">
    <property type="term" value="P:protein import into peroxisome matrix"/>
    <property type="evidence" value="ECO:0007669"/>
    <property type="project" value="InterPro"/>
</dbReference>
<dbReference type="GO" id="GO:1990429">
    <property type="term" value="C:peroxisomal importomer complex"/>
    <property type="evidence" value="ECO:0007669"/>
    <property type="project" value="TreeGrafter"/>
</dbReference>
<accession>A0A3Q8UC75</accession>
<dbReference type="EMBL" id="MK266144">
    <property type="protein sequence ID" value="AZL94751.1"/>
    <property type="molecule type" value="mRNA"/>
</dbReference>
<evidence type="ECO:0000313" key="15">
    <source>
        <dbReference type="EMBL" id="AZL94752.1"/>
    </source>
</evidence>